<feature type="domain" description="GerMN" evidence="1">
    <location>
        <begin position="82"/>
        <end position="169"/>
    </location>
</feature>
<dbReference type="InterPro" id="IPR019606">
    <property type="entry name" value="GerMN"/>
</dbReference>
<reference evidence="2" key="1">
    <citation type="submission" date="2022-12" db="EMBL/GenBank/DDBJ databases">
        <authorList>
            <person name="Wang J."/>
        </authorList>
    </citation>
    <scope>NUCLEOTIDE SEQUENCE</scope>
    <source>
        <strain evidence="2">HY-45-18</strain>
    </source>
</reference>
<gene>
    <name evidence="2" type="ORF">OW763_12960</name>
</gene>
<sequence>MRKIFNVFLLVLVILGVISFVGCTKKNKAVANSNEKIMKKLSLDDTNEAYLNLNLYFDGSENDSKAEVGKEERIILKEELIGEIIMQELIKGPSMESQLKPIFPKDVRLISVSIKDKIVYVNLSAEAKNLMEITREEACLKSLTLSLTQLESVDKVKILIDNKNVDVLGGNFDISKPFSVEDITNMKK</sequence>
<dbReference type="RefSeq" id="WP_268041573.1">
    <property type="nucleotide sequence ID" value="NZ_JAPQER010000006.1"/>
</dbReference>
<dbReference type="EMBL" id="JAPQER010000006">
    <property type="protein sequence ID" value="MCY6485250.1"/>
    <property type="molecule type" value="Genomic_DNA"/>
</dbReference>
<accession>A0ABT4D1X0</accession>
<organism evidence="2 3">
    <name type="scientific">Clostridium aestuarii</name>
    <dbReference type="NCBI Taxonomy" id="338193"/>
    <lineage>
        <taxon>Bacteria</taxon>
        <taxon>Bacillati</taxon>
        <taxon>Bacillota</taxon>
        <taxon>Clostridia</taxon>
        <taxon>Eubacteriales</taxon>
        <taxon>Clostridiaceae</taxon>
        <taxon>Clostridium</taxon>
    </lineage>
</organism>
<dbReference type="PROSITE" id="PS51257">
    <property type="entry name" value="PROKAR_LIPOPROTEIN"/>
    <property type="match status" value="1"/>
</dbReference>
<evidence type="ECO:0000259" key="1">
    <source>
        <dbReference type="SMART" id="SM00909"/>
    </source>
</evidence>
<dbReference type="Proteomes" id="UP001078443">
    <property type="component" value="Unassembled WGS sequence"/>
</dbReference>
<name>A0ABT4D1X0_9CLOT</name>
<keyword evidence="3" id="KW-1185">Reference proteome</keyword>
<protein>
    <submittedName>
        <fullName evidence="2">GerMN domain-containing protein</fullName>
    </submittedName>
</protein>
<comment type="caution">
    <text evidence="2">The sequence shown here is derived from an EMBL/GenBank/DDBJ whole genome shotgun (WGS) entry which is preliminary data.</text>
</comment>
<evidence type="ECO:0000313" key="3">
    <source>
        <dbReference type="Proteomes" id="UP001078443"/>
    </source>
</evidence>
<proteinExistence type="predicted"/>
<evidence type="ECO:0000313" key="2">
    <source>
        <dbReference type="EMBL" id="MCY6485250.1"/>
    </source>
</evidence>
<dbReference type="SMART" id="SM00909">
    <property type="entry name" value="Germane"/>
    <property type="match status" value="1"/>
</dbReference>
<dbReference type="Pfam" id="PF10646">
    <property type="entry name" value="Germane"/>
    <property type="match status" value="1"/>
</dbReference>